<evidence type="ECO:0000313" key="2">
    <source>
        <dbReference type="Proteomes" id="UP000276133"/>
    </source>
</evidence>
<sequence length="63" mass="7430">MPSDINKEHQQNFHRLNDLDIQLTPILAINNHVLPNRRQFAGPKLGCENKRVVHKIKIKYKDM</sequence>
<organism evidence="1 2">
    <name type="scientific">Brachionus plicatilis</name>
    <name type="common">Marine rotifer</name>
    <name type="synonym">Brachionus muelleri</name>
    <dbReference type="NCBI Taxonomy" id="10195"/>
    <lineage>
        <taxon>Eukaryota</taxon>
        <taxon>Metazoa</taxon>
        <taxon>Spiralia</taxon>
        <taxon>Gnathifera</taxon>
        <taxon>Rotifera</taxon>
        <taxon>Eurotatoria</taxon>
        <taxon>Monogononta</taxon>
        <taxon>Pseudotrocha</taxon>
        <taxon>Ploima</taxon>
        <taxon>Brachionidae</taxon>
        <taxon>Brachionus</taxon>
    </lineage>
</organism>
<dbReference type="EMBL" id="REGN01006113">
    <property type="protein sequence ID" value="RNA10810.1"/>
    <property type="molecule type" value="Genomic_DNA"/>
</dbReference>
<gene>
    <name evidence="1" type="ORF">BpHYR1_044179</name>
</gene>
<evidence type="ECO:0000313" key="1">
    <source>
        <dbReference type="EMBL" id="RNA10810.1"/>
    </source>
</evidence>
<accession>A0A3M7QHH5</accession>
<dbReference type="Proteomes" id="UP000276133">
    <property type="component" value="Unassembled WGS sequence"/>
</dbReference>
<proteinExistence type="predicted"/>
<protein>
    <submittedName>
        <fullName evidence="1">Uncharacterized protein</fullName>
    </submittedName>
</protein>
<keyword evidence="2" id="KW-1185">Reference proteome</keyword>
<comment type="caution">
    <text evidence="1">The sequence shown here is derived from an EMBL/GenBank/DDBJ whole genome shotgun (WGS) entry which is preliminary data.</text>
</comment>
<dbReference type="AlphaFoldDB" id="A0A3M7QHH5"/>
<reference evidence="1 2" key="1">
    <citation type="journal article" date="2018" name="Sci. Rep.">
        <title>Genomic signatures of local adaptation to the degree of environmental predictability in rotifers.</title>
        <authorList>
            <person name="Franch-Gras L."/>
            <person name="Hahn C."/>
            <person name="Garcia-Roger E.M."/>
            <person name="Carmona M.J."/>
            <person name="Serra M."/>
            <person name="Gomez A."/>
        </authorList>
    </citation>
    <scope>NUCLEOTIDE SEQUENCE [LARGE SCALE GENOMIC DNA]</scope>
    <source>
        <strain evidence="1">HYR1</strain>
    </source>
</reference>
<name>A0A3M7QHH5_BRAPC</name>